<evidence type="ECO:0000256" key="1">
    <source>
        <dbReference type="SAM" id="Phobius"/>
    </source>
</evidence>
<dbReference type="RefSeq" id="WP_128230532.1">
    <property type="nucleotide sequence ID" value="NZ_SACR01000007.1"/>
</dbReference>
<feature type="transmembrane region" description="Helical" evidence="1">
    <location>
        <begin position="6"/>
        <end position="25"/>
    </location>
</feature>
<organism evidence="2 3">
    <name type="scientific">Rubrivivax rivuli</name>
    <dbReference type="NCBI Taxonomy" id="1862385"/>
    <lineage>
        <taxon>Bacteria</taxon>
        <taxon>Pseudomonadati</taxon>
        <taxon>Pseudomonadota</taxon>
        <taxon>Betaproteobacteria</taxon>
        <taxon>Burkholderiales</taxon>
        <taxon>Sphaerotilaceae</taxon>
        <taxon>Rubrivivax</taxon>
    </lineage>
</organism>
<dbReference type="SUPFAM" id="SSF53474">
    <property type="entry name" value="alpha/beta-Hydrolases"/>
    <property type="match status" value="1"/>
</dbReference>
<evidence type="ECO:0000313" key="3">
    <source>
        <dbReference type="Proteomes" id="UP000285575"/>
    </source>
</evidence>
<feature type="transmembrane region" description="Helical" evidence="1">
    <location>
        <begin position="32"/>
        <end position="58"/>
    </location>
</feature>
<comment type="caution">
    <text evidence="2">The sequence shown here is derived from an EMBL/GenBank/DDBJ whole genome shotgun (WGS) entry which is preliminary data.</text>
</comment>
<dbReference type="PANTHER" id="PTHR37946:SF1">
    <property type="entry name" value="SLL1969 PROTEIN"/>
    <property type="match status" value="1"/>
</dbReference>
<proteinExistence type="predicted"/>
<evidence type="ECO:0000313" key="2">
    <source>
        <dbReference type="EMBL" id="RVU43247.1"/>
    </source>
</evidence>
<keyword evidence="3" id="KW-1185">Reference proteome</keyword>
<reference evidence="2 3" key="1">
    <citation type="submission" date="2019-01" db="EMBL/GenBank/DDBJ databases">
        <authorList>
            <person name="Chen W.-M."/>
        </authorList>
    </citation>
    <scope>NUCLEOTIDE SEQUENCE [LARGE SCALE GENOMIC DNA]</scope>
    <source>
        <strain evidence="2 3">KYPY4</strain>
    </source>
</reference>
<dbReference type="AlphaFoldDB" id="A0A437R969"/>
<gene>
    <name evidence="2" type="ORF">EOE66_20055</name>
</gene>
<keyword evidence="1" id="KW-0472">Membrane</keyword>
<protein>
    <submittedName>
        <fullName evidence="2">Permease</fullName>
    </submittedName>
</protein>
<sequence>MLARLQQILTLGALTGVVIWLWVCLQQGRPGWALFGALALLGGHAFVLGIEFLLLAAVHGADPTPRARAAQLLGAWWGEVLHAPRVFCWRQPFRHAAYPDHLPTNAQGRRGVLLVHGYVCNRGLWNRWLQRLRQQGVPVVAVTMEPPFGSIDAGVAAIEAGMRRLEACTGLAPVIVGHSMGGLALRRWWAEHGDDARVHHAVTIGTPHQGTWLARWGTTPNAREMRRHSPWLAALASHEPAGRHRRFTCFYSHCDNIVFPAATATLPGADNRHLPGVAHVHMVDHPAPWQAVQALLQAPKAR</sequence>
<keyword evidence="1" id="KW-1133">Transmembrane helix</keyword>
<dbReference type="Proteomes" id="UP000285575">
    <property type="component" value="Unassembled WGS sequence"/>
</dbReference>
<accession>A0A437R969</accession>
<dbReference type="EMBL" id="SACR01000007">
    <property type="protein sequence ID" value="RVU43247.1"/>
    <property type="molecule type" value="Genomic_DNA"/>
</dbReference>
<dbReference type="PANTHER" id="PTHR37946">
    <property type="entry name" value="SLL1969 PROTEIN"/>
    <property type="match status" value="1"/>
</dbReference>
<keyword evidence="1" id="KW-0812">Transmembrane</keyword>
<name>A0A437R969_9BURK</name>
<dbReference type="InterPro" id="IPR029058">
    <property type="entry name" value="AB_hydrolase_fold"/>
</dbReference>
<dbReference type="OrthoDB" id="275181at2"/>
<dbReference type="Gene3D" id="3.40.50.1820">
    <property type="entry name" value="alpha/beta hydrolase"/>
    <property type="match status" value="1"/>
</dbReference>